<evidence type="ECO:0000256" key="7">
    <source>
        <dbReference type="RuleBase" id="RU361238"/>
    </source>
</evidence>
<keyword evidence="4 7" id="KW-0378">Hydrolase</keyword>
<keyword evidence="2" id="KW-0119">Carbohydrate metabolism</keyword>
<comment type="catalytic activity">
    <reaction evidence="6">
        <text>feruloyl-polysaccharide + H2O = ferulate + polysaccharide.</text>
        <dbReference type="EC" id="3.1.1.73"/>
    </reaction>
</comment>
<evidence type="ECO:0000256" key="5">
    <source>
        <dbReference type="ARBA" id="ARBA00023157"/>
    </source>
</evidence>
<accession>A0A010SCD5</accession>
<evidence type="ECO:0000313" key="8">
    <source>
        <dbReference type="EMBL" id="EXF82388.1"/>
    </source>
</evidence>
<dbReference type="OrthoDB" id="4847421at2759"/>
<keyword evidence="9" id="KW-1185">Reference proteome</keyword>
<dbReference type="EMBL" id="JARH01000321">
    <property type="protein sequence ID" value="EXF82388.1"/>
    <property type="molecule type" value="Genomic_DNA"/>
</dbReference>
<evidence type="ECO:0000256" key="6">
    <source>
        <dbReference type="ARBA" id="ARBA00034075"/>
    </source>
</evidence>
<dbReference type="Proteomes" id="UP000020467">
    <property type="component" value="Unassembled WGS sequence"/>
</dbReference>
<organism evidence="8 9">
    <name type="scientific">Colletotrichum fioriniae PJ7</name>
    <dbReference type="NCBI Taxonomy" id="1445577"/>
    <lineage>
        <taxon>Eukaryota</taxon>
        <taxon>Fungi</taxon>
        <taxon>Dikarya</taxon>
        <taxon>Ascomycota</taxon>
        <taxon>Pezizomycotina</taxon>
        <taxon>Sordariomycetes</taxon>
        <taxon>Hypocreomycetidae</taxon>
        <taxon>Glomerellales</taxon>
        <taxon>Glomerellaceae</taxon>
        <taxon>Colletotrichum</taxon>
        <taxon>Colletotrichum acutatum species complex</taxon>
    </lineage>
</organism>
<keyword evidence="2" id="KW-0858">Xylan degradation</keyword>
<protein>
    <recommendedName>
        <fullName evidence="7">Carboxylic ester hydrolase</fullName>
        <ecNumber evidence="7">3.1.1.-</ecNumber>
    </recommendedName>
</protein>
<keyword evidence="1" id="KW-0719">Serine esterase</keyword>
<dbReference type="Pfam" id="PF07519">
    <property type="entry name" value="Tannase"/>
    <property type="match status" value="1"/>
</dbReference>
<evidence type="ECO:0000256" key="4">
    <source>
        <dbReference type="ARBA" id="ARBA00022801"/>
    </source>
</evidence>
<evidence type="ECO:0000313" key="9">
    <source>
        <dbReference type="Proteomes" id="UP000020467"/>
    </source>
</evidence>
<dbReference type="PANTHER" id="PTHR33938:SF15">
    <property type="entry name" value="FERULOYL ESTERASE B-RELATED"/>
    <property type="match status" value="1"/>
</dbReference>
<dbReference type="HOGENOM" id="CLU_1175323_0_0_1"/>
<reference evidence="8 9" key="1">
    <citation type="submission" date="2014-02" db="EMBL/GenBank/DDBJ databases">
        <title>The genome sequence of Colletotrichum fioriniae PJ7.</title>
        <authorList>
            <person name="Baroncelli R."/>
            <person name="Thon M.R."/>
        </authorList>
    </citation>
    <scope>NUCLEOTIDE SEQUENCE [LARGE SCALE GENOMIC DNA]</scope>
    <source>
        <strain evidence="8 9">PJ7</strain>
    </source>
</reference>
<proteinExistence type="inferred from homology"/>
<name>A0A010SCD5_9PEZI</name>
<dbReference type="GO" id="GO:0045493">
    <property type="term" value="P:xylan catabolic process"/>
    <property type="evidence" value="ECO:0007669"/>
    <property type="project" value="UniProtKB-KW"/>
</dbReference>
<evidence type="ECO:0000256" key="3">
    <source>
        <dbReference type="ARBA" id="ARBA00022729"/>
    </source>
</evidence>
<gene>
    <name evidence="8" type="ORF">CFIO01_01848</name>
</gene>
<dbReference type="EC" id="3.1.1.-" evidence="7"/>
<comment type="similarity">
    <text evidence="7">Belongs to the tannase family.</text>
</comment>
<evidence type="ECO:0000256" key="2">
    <source>
        <dbReference type="ARBA" id="ARBA00022651"/>
    </source>
</evidence>
<evidence type="ECO:0000256" key="1">
    <source>
        <dbReference type="ARBA" id="ARBA00022487"/>
    </source>
</evidence>
<comment type="caution">
    <text evidence="8">The sequence shown here is derived from an EMBL/GenBank/DDBJ whole genome shotgun (WGS) entry which is preliminary data.</text>
</comment>
<dbReference type="InterPro" id="IPR011118">
    <property type="entry name" value="Tannase/feruloyl_esterase"/>
</dbReference>
<dbReference type="AlphaFoldDB" id="A0A010SCD5"/>
<keyword evidence="2" id="KW-0624">Polysaccharide degradation</keyword>
<dbReference type="GO" id="GO:0030600">
    <property type="term" value="F:feruloyl esterase activity"/>
    <property type="evidence" value="ECO:0007669"/>
    <property type="project" value="UniProtKB-EC"/>
</dbReference>
<dbReference type="KEGG" id="cfj:CFIO01_01848"/>
<keyword evidence="5" id="KW-1015">Disulfide bond</keyword>
<keyword evidence="3" id="KW-0732">Signal</keyword>
<sequence>MGSGAWTRRLEGEFYRFFCISGMSHCGSGNGATFISHQSASTASLALKENVLMAMVRWVEGEVAPDTIMGTSHNYGTKDNATYQTTTMATSHSATVEDDVLEDRFEKVGVSQETEKPLLAYKPEEEMFLWKNQSPIVLWQLQLFLEALVAAHEEAEDCMIDLEIDTYLTKRWRRRKRAKYTRGLAVYKAQRKAVLKIEIGVIRDGNMGEALQAAFDRVQIALIENMTRVNVLLSML</sequence>
<dbReference type="PANTHER" id="PTHR33938">
    <property type="entry name" value="FERULOYL ESTERASE B-RELATED"/>
    <property type="match status" value="1"/>
</dbReference>